<sequence length="95" mass="10525">MKDVNAFCLRTPYRPRKMVTFRMLLPPMLNQSHSTAPVVPQEATSESPAAEANPFHDISNALAMGAERSSRMRPGSVKVFAVHDVSCYRAYKVGT</sequence>
<evidence type="ECO:0000256" key="1">
    <source>
        <dbReference type="SAM" id="MobiDB-lite"/>
    </source>
</evidence>
<evidence type="ECO:0000313" key="2">
    <source>
        <dbReference type="EMBL" id="RDB26665.1"/>
    </source>
</evidence>
<accession>A0A369K218</accession>
<gene>
    <name evidence="2" type="ORF">Hypma_005538</name>
</gene>
<dbReference type="AlphaFoldDB" id="A0A369K218"/>
<reference evidence="2" key="1">
    <citation type="submission" date="2018-04" db="EMBL/GenBank/DDBJ databases">
        <title>Whole genome sequencing of Hypsizygus marmoreus.</title>
        <authorList>
            <person name="Choi I.-G."/>
            <person name="Min B."/>
            <person name="Kim J.-G."/>
            <person name="Kim S."/>
            <person name="Oh Y.-L."/>
            <person name="Kong W.-S."/>
            <person name="Park H."/>
            <person name="Jeong J."/>
            <person name="Song E.-S."/>
        </authorList>
    </citation>
    <scope>NUCLEOTIDE SEQUENCE [LARGE SCALE GENOMIC DNA]</scope>
    <source>
        <strain evidence="2">51987-8</strain>
    </source>
</reference>
<dbReference type="EMBL" id="LUEZ02000025">
    <property type="protein sequence ID" value="RDB26665.1"/>
    <property type="molecule type" value="Genomic_DNA"/>
</dbReference>
<dbReference type="InParanoid" id="A0A369K218"/>
<name>A0A369K218_HYPMA</name>
<evidence type="ECO:0000313" key="3">
    <source>
        <dbReference type="Proteomes" id="UP000076154"/>
    </source>
</evidence>
<dbReference type="Proteomes" id="UP000076154">
    <property type="component" value="Unassembled WGS sequence"/>
</dbReference>
<organism evidence="2 3">
    <name type="scientific">Hypsizygus marmoreus</name>
    <name type="common">White beech mushroom</name>
    <name type="synonym">Agaricus marmoreus</name>
    <dbReference type="NCBI Taxonomy" id="39966"/>
    <lineage>
        <taxon>Eukaryota</taxon>
        <taxon>Fungi</taxon>
        <taxon>Dikarya</taxon>
        <taxon>Basidiomycota</taxon>
        <taxon>Agaricomycotina</taxon>
        <taxon>Agaricomycetes</taxon>
        <taxon>Agaricomycetidae</taxon>
        <taxon>Agaricales</taxon>
        <taxon>Tricholomatineae</taxon>
        <taxon>Lyophyllaceae</taxon>
        <taxon>Hypsizygus</taxon>
    </lineage>
</organism>
<comment type="caution">
    <text evidence="2">The sequence shown here is derived from an EMBL/GenBank/DDBJ whole genome shotgun (WGS) entry which is preliminary data.</text>
</comment>
<feature type="region of interest" description="Disordered" evidence="1">
    <location>
        <begin position="32"/>
        <end position="55"/>
    </location>
</feature>
<keyword evidence="3" id="KW-1185">Reference proteome</keyword>
<protein>
    <submittedName>
        <fullName evidence="2">Uncharacterized protein</fullName>
    </submittedName>
</protein>
<proteinExistence type="predicted"/>